<protein>
    <submittedName>
        <fullName evidence="1">Uncharacterized protein</fullName>
    </submittedName>
</protein>
<comment type="caution">
    <text evidence="1">The sequence shown here is derived from an EMBL/GenBank/DDBJ whole genome shotgun (WGS) entry which is preliminary data.</text>
</comment>
<evidence type="ECO:0000313" key="2">
    <source>
        <dbReference type="Proteomes" id="UP000283387"/>
    </source>
</evidence>
<proteinExistence type="predicted"/>
<dbReference type="Proteomes" id="UP000283387">
    <property type="component" value="Unassembled WGS sequence"/>
</dbReference>
<sequence length="33" mass="3991">MKFPTLSSFRYWSWEFFLKILGQIYSRDDIGSA</sequence>
<dbReference type="EMBL" id="RAPN01000001">
    <property type="protein sequence ID" value="RKD90125.1"/>
    <property type="molecule type" value="Genomic_DNA"/>
</dbReference>
<organism evidence="1 2">
    <name type="scientific">Mangrovibacterium diazotrophicum</name>
    <dbReference type="NCBI Taxonomy" id="1261403"/>
    <lineage>
        <taxon>Bacteria</taxon>
        <taxon>Pseudomonadati</taxon>
        <taxon>Bacteroidota</taxon>
        <taxon>Bacteroidia</taxon>
        <taxon>Marinilabiliales</taxon>
        <taxon>Prolixibacteraceae</taxon>
        <taxon>Mangrovibacterium</taxon>
    </lineage>
</organism>
<dbReference type="AlphaFoldDB" id="A0A419W3R7"/>
<accession>A0A419W3R7</accession>
<gene>
    <name evidence="1" type="ORF">BC643_0461</name>
</gene>
<name>A0A419W3R7_9BACT</name>
<reference evidence="1 2" key="1">
    <citation type="submission" date="2018-09" db="EMBL/GenBank/DDBJ databases">
        <title>Genomic Encyclopedia of Archaeal and Bacterial Type Strains, Phase II (KMG-II): from individual species to whole genera.</title>
        <authorList>
            <person name="Goeker M."/>
        </authorList>
    </citation>
    <scope>NUCLEOTIDE SEQUENCE [LARGE SCALE GENOMIC DNA]</scope>
    <source>
        <strain evidence="1 2">DSM 27148</strain>
    </source>
</reference>
<keyword evidence="2" id="KW-1185">Reference proteome</keyword>
<evidence type="ECO:0000313" key="1">
    <source>
        <dbReference type="EMBL" id="RKD90125.1"/>
    </source>
</evidence>